<proteinExistence type="predicted"/>
<dbReference type="EMBL" id="CM055100">
    <property type="protein sequence ID" value="KAJ7542647.1"/>
    <property type="molecule type" value="Genomic_DNA"/>
</dbReference>
<keyword evidence="2" id="KW-1185">Reference proteome</keyword>
<organism evidence="1 2">
    <name type="scientific">Diphasiastrum complanatum</name>
    <name type="common">Issler's clubmoss</name>
    <name type="synonym">Lycopodium complanatum</name>
    <dbReference type="NCBI Taxonomy" id="34168"/>
    <lineage>
        <taxon>Eukaryota</taxon>
        <taxon>Viridiplantae</taxon>
        <taxon>Streptophyta</taxon>
        <taxon>Embryophyta</taxon>
        <taxon>Tracheophyta</taxon>
        <taxon>Lycopodiopsida</taxon>
        <taxon>Lycopodiales</taxon>
        <taxon>Lycopodiaceae</taxon>
        <taxon>Lycopodioideae</taxon>
        <taxon>Diphasiastrum</taxon>
    </lineage>
</organism>
<comment type="caution">
    <text evidence="1">The sequence shown here is derived from an EMBL/GenBank/DDBJ whole genome shotgun (WGS) entry which is preliminary data.</text>
</comment>
<evidence type="ECO:0000313" key="1">
    <source>
        <dbReference type="EMBL" id="KAJ7542647.1"/>
    </source>
</evidence>
<protein>
    <submittedName>
        <fullName evidence="1">Uncharacterized protein</fullName>
    </submittedName>
</protein>
<evidence type="ECO:0000313" key="2">
    <source>
        <dbReference type="Proteomes" id="UP001162992"/>
    </source>
</evidence>
<name>A0ACC2CL02_DIPCM</name>
<dbReference type="Proteomes" id="UP001162992">
    <property type="component" value="Chromosome 9"/>
</dbReference>
<sequence>MVGRAVGIAAASWSALSSSLFNCCHTAAPSLLSASSSLALSSCGSILSSSSISSHQLGSAVCCYGTGDEKIYSSQWERYSKERQPKLLNQLEGSKQRSAIKRKKDWRSVKQATVEAGKQSREAQTDRKQCKSSAGLGLLSEDDKALYSRSDWIYQVDRVEDIQDDSFLDAVVKVYCTHSEPDYSLPWQKRRQFHSTGSGFMISGRRLLTNAHCVEHHTQVKVKRRGDDTKFVAKVYANSFHCINCQHYKLENLYAFSLKPNVQIGHATKYLKLSPMVVGRTSISFWSLMADWLLYNCPLR</sequence>
<gene>
    <name evidence="1" type="ORF">O6H91_09G005100</name>
</gene>
<accession>A0ACC2CL02</accession>
<reference evidence="2" key="1">
    <citation type="journal article" date="2024" name="Proc. Natl. Acad. Sci. U.S.A.">
        <title>Extraordinary preservation of gene collinearity over three hundred million years revealed in homosporous lycophytes.</title>
        <authorList>
            <person name="Li C."/>
            <person name="Wickell D."/>
            <person name="Kuo L.Y."/>
            <person name="Chen X."/>
            <person name="Nie B."/>
            <person name="Liao X."/>
            <person name="Peng D."/>
            <person name="Ji J."/>
            <person name="Jenkins J."/>
            <person name="Williams M."/>
            <person name="Shu S."/>
            <person name="Plott C."/>
            <person name="Barry K."/>
            <person name="Rajasekar S."/>
            <person name="Grimwood J."/>
            <person name="Han X."/>
            <person name="Sun S."/>
            <person name="Hou Z."/>
            <person name="He W."/>
            <person name="Dai G."/>
            <person name="Sun C."/>
            <person name="Schmutz J."/>
            <person name="Leebens-Mack J.H."/>
            <person name="Li F.W."/>
            <person name="Wang L."/>
        </authorList>
    </citation>
    <scope>NUCLEOTIDE SEQUENCE [LARGE SCALE GENOMIC DNA]</scope>
    <source>
        <strain evidence="2">cv. PW_Plant_1</strain>
    </source>
</reference>